<sequence length="316" mass="36065">MKFFIFLSFLILSLQAKEINPSFSFFASGGINDIKKYKNNLYLATSSSSIDIFDLNKNEIINTIKIPKIKDFTNKVIDSKVFSVDAINDKRLILSQGESGGRDIFIEENGILENIINSEERLFIAYAKFLDENKIIYSLLSNQIFIYDLKEKKILKELHISYSSFSHFVLSDDLRYVFVADESGTISKIATNTLEIIKEFNKENVDRVFKVDYKNSTILASGQDRRAAIYFEDSSNSYHKSIDFLVYSGALNNDASKAAISYNENNDILVFDVLSQNEEHILKGNNSLITSILFLNNYEIVVASDDKKVNIFNLKE</sequence>
<dbReference type="RefSeq" id="WP_066185806.1">
    <property type="nucleotide sequence ID" value="NZ_LCUJ01000002.1"/>
</dbReference>
<dbReference type="Proteomes" id="UP000308001">
    <property type="component" value="Unassembled WGS sequence"/>
</dbReference>
<proteinExistence type="predicted"/>
<accession>A0A1C0B843</accession>
<dbReference type="AlphaFoldDB" id="A0A1C0B843"/>
<protein>
    <submittedName>
        <fullName evidence="2">WD40 repeat domain-containing protein</fullName>
    </submittedName>
</protein>
<organism evidence="1 3">
    <name type="scientific">Aliarcobacter thereius</name>
    <dbReference type="NCBI Taxonomy" id="544718"/>
    <lineage>
        <taxon>Bacteria</taxon>
        <taxon>Pseudomonadati</taxon>
        <taxon>Campylobacterota</taxon>
        <taxon>Epsilonproteobacteria</taxon>
        <taxon>Campylobacterales</taxon>
        <taxon>Arcobacteraceae</taxon>
        <taxon>Aliarcobacter</taxon>
    </lineage>
</organism>
<evidence type="ECO:0000313" key="2">
    <source>
        <dbReference type="EMBL" id="TLS73147.1"/>
    </source>
</evidence>
<dbReference type="OrthoDB" id="11703at2"/>
<reference evidence="2 4" key="3">
    <citation type="submission" date="2019-05" db="EMBL/GenBank/DDBJ databases">
        <title>Arcobacter cibarius and Arcobacter thereius providing challenges in identification an antibiotic susceptibility and Quinolone resistance.</title>
        <authorList>
            <person name="Busch A."/>
            <person name="Hanel I."/>
            <person name="Hotzel H."/>
            <person name="Tomaso H."/>
        </authorList>
    </citation>
    <scope>NUCLEOTIDE SEQUENCE [LARGE SCALE GENOMIC DNA]</scope>
    <source>
        <strain evidence="2 4">17CS1191_2</strain>
    </source>
</reference>
<dbReference type="STRING" id="544718.AAX25_00256"/>
<gene>
    <name evidence="1" type="ORF">AAX29_00828</name>
    <name evidence="2" type="ORF">FE246_01285</name>
</gene>
<reference evidence="3" key="1">
    <citation type="submission" date="2015-05" db="EMBL/GenBank/DDBJ databases">
        <authorList>
            <person name="Rovetto F."/>
            <person name="Cocolin L."/>
            <person name="Illeghems K."/>
            <person name="Van Nieuwerburgh F."/>
            <person name="Houf K."/>
        </authorList>
    </citation>
    <scope>NUCLEOTIDE SEQUENCE [LARGE SCALE GENOMIC DNA]</scope>
    <source>
        <strain evidence="3">DU22</strain>
    </source>
</reference>
<dbReference type="InterPro" id="IPR015943">
    <property type="entry name" value="WD40/YVTN_repeat-like_dom_sf"/>
</dbReference>
<name>A0A1C0B843_9BACT</name>
<dbReference type="Proteomes" id="UP000093281">
    <property type="component" value="Unassembled WGS sequence"/>
</dbReference>
<evidence type="ECO:0000313" key="4">
    <source>
        <dbReference type="Proteomes" id="UP000308001"/>
    </source>
</evidence>
<dbReference type="Gene3D" id="2.130.10.10">
    <property type="entry name" value="YVTN repeat-like/Quinoprotein amine dehydrogenase"/>
    <property type="match status" value="1"/>
</dbReference>
<evidence type="ECO:0000313" key="1">
    <source>
        <dbReference type="EMBL" id="OCL99778.1"/>
    </source>
</evidence>
<dbReference type="PATRIC" id="fig|544718.51.peg.809"/>
<comment type="caution">
    <text evidence="1">The sequence shown here is derived from an EMBL/GenBank/DDBJ whole genome shotgun (WGS) entry which is preliminary data.</text>
</comment>
<dbReference type="EMBL" id="VBUF01000001">
    <property type="protein sequence ID" value="TLS73147.1"/>
    <property type="molecule type" value="Genomic_DNA"/>
</dbReference>
<dbReference type="EMBL" id="LCUJ01000002">
    <property type="protein sequence ID" value="OCL99778.1"/>
    <property type="molecule type" value="Genomic_DNA"/>
</dbReference>
<dbReference type="InterPro" id="IPR036322">
    <property type="entry name" value="WD40_repeat_dom_sf"/>
</dbReference>
<evidence type="ECO:0000313" key="3">
    <source>
        <dbReference type="Proteomes" id="UP000093281"/>
    </source>
</evidence>
<dbReference type="SUPFAM" id="SSF50978">
    <property type="entry name" value="WD40 repeat-like"/>
    <property type="match status" value="1"/>
</dbReference>
<reference evidence="1" key="2">
    <citation type="submission" date="2015-05" db="EMBL/GenBank/DDBJ databases">
        <authorList>
            <person name="Wang D.B."/>
            <person name="Wang M."/>
        </authorList>
    </citation>
    <scope>NUCLEOTIDE SEQUENCE [LARGE SCALE GENOMIC DNA]</scope>
    <source>
        <strain evidence="1">DU22</strain>
    </source>
</reference>